<keyword evidence="7" id="KW-0479">Metal-binding</keyword>
<evidence type="ECO:0000256" key="4">
    <source>
        <dbReference type="ARBA" id="ARBA00022475"/>
    </source>
</evidence>
<evidence type="ECO:0000313" key="16">
    <source>
        <dbReference type="Proteomes" id="UP001262410"/>
    </source>
</evidence>
<evidence type="ECO:0000256" key="2">
    <source>
        <dbReference type="ARBA" id="ARBA00004651"/>
    </source>
</evidence>
<evidence type="ECO:0000256" key="12">
    <source>
        <dbReference type="ARBA" id="ARBA00037975"/>
    </source>
</evidence>
<evidence type="ECO:0000256" key="10">
    <source>
        <dbReference type="ARBA" id="ARBA00023004"/>
    </source>
</evidence>
<evidence type="ECO:0000259" key="14">
    <source>
        <dbReference type="Pfam" id="PF01292"/>
    </source>
</evidence>
<evidence type="ECO:0000256" key="13">
    <source>
        <dbReference type="SAM" id="Phobius"/>
    </source>
</evidence>
<comment type="cofactor">
    <cofactor evidence="1">
        <name>heme b</name>
        <dbReference type="ChEBI" id="CHEBI:60344"/>
    </cofactor>
</comment>
<comment type="similarity">
    <text evidence="12">Belongs to the cytochrome b561 family.</text>
</comment>
<dbReference type="InterPro" id="IPR016174">
    <property type="entry name" value="Di-haem_cyt_TM"/>
</dbReference>
<evidence type="ECO:0000256" key="6">
    <source>
        <dbReference type="ARBA" id="ARBA00022692"/>
    </source>
</evidence>
<dbReference type="InterPro" id="IPR011577">
    <property type="entry name" value="Cyt_b561_bac/Ni-Hgenase"/>
</dbReference>
<evidence type="ECO:0000256" key="7">
    <source>
        <dbReference type="ARBA" id="ARBA00022723"/>
    </source>
</evidence>
<feature type="domain" description="Cytochrome b561 bacterial/Ni-hydrogenase" evidence="14">
    <location>
        <begin position="10"/>
        <end position="178"/>
    </location>
</feature>
<accession>A0ABU1JHU7</accession>
<dbReference type="RefSeq" id="WP_309792160.1">
    <property type="nucleotide sequence ID" value="NZ_JAVDPW010000001.1"/>
</dbReference>
<feature type="transmembrane region" description="Helical" evidence="13">
    <location>
        <begin position="93"/>
        <end position="110"/>
    </location>
</feature>
<evidence type="ECO:0000256" key="8">
    <source>
        <dbReference type="ARBA" id="ARBA00022982"/>
    </source>
</evidence>
<feature type="transmembrane region" description="Helical" evidence="13">
    <location>
        <begin position="47"/>
        <end position="67"/>
    </location>
</feature>
<keyword evidence="9 13" id="KW-1133">Transmembrane helix</keyword>
<keyword evidence="4" id="KW-1003">Cell membrane</keyword>
<evidence type="ECO:0000256" key="3">
    <source>
        <dbReference type="ARBA" id="ARBA00022448"/>
    </source>
</evidence>
<name>A0ABU1JHU7_9PROT</name>
<evidence type="ECO:0000256" key="5">
    <source>
        <dbReference type="ARBA" id="ARBA00022617"/>
    </source>
</evidence>
<sequence>MRDAECDRSNYDAVTQALHWLTLALLILQFGLAWAAPERLSSPDTLISLHLSFGIVIFIVVLMRLSWRLLRPAPPLPDDLPAWQRLGSQTIQILLYVLLLALPVLGWLWAGERGWVVNPFGLMTLPDLVAKGSSFGRFAGDLHGLLSNVLLALVGLHVLGALYHAFFRRDGVMQRMLPVSRRSI</sequence>
<evidence type="ECO:0000313" key="15">
    <source>
        <dbReference type="EMBL" id="MDR6288190.1"/>
    </source>
</evidence>
<dbReference type="Proteomes" id="UP001262410">
    <property type="component" value="Unassembled WGS sequence"/>
</dbReference>
<dbReference type="InterPro" id="IPR052168">
    <property type="entry name" value="Cytochrome_b561_oxidase"/>
</dbReference>
<organism evidence="15 16">
    <name type="scientific">Inquilinus ginsengisoli</name>
    <dbReference type="NCBI Taxonomy" id="363840"/>
    <lineage>
        <taxon>Bacteria</taxon>
        <taxon>Pseudomonadati</taxon>
        <taxon>Pseudomonadota</taxon>
        <taxon>Alphaproteobacteria</taxon>
        <taxon>Rhodospirillales</taxon>
        <taxon>Rhodospirillaceae</taxon>
        <taxon>Inquilinus</taxon>
    </lineage>
</organism>
<keyword evidence="5" id="KW-0349">Heme</keyword>
<feature type="transmembrane region" description="Helical" evidence="13">
    <location>
        <begin position="17"/>
        <end position="35"/>
    </location>
</feature>
<comment type="subcellular location">
    <subcellularLocation>
        <location evidence="2">Cell membrane</location>
        <topology evidence="2">Multi-pass membrane protein</topology>
    </subcellularLocation>
</comment>
<dbReference type="SUPFAM" id="SSF81342">
    <property type="entry name" value="Transmembrane di-heme cytochromes"/>
    <property type="match status" value="1"/>
</dbReference>
<evidence type="ECO:0000256" key="11">
    <source>
        <dbReference type="ARBA" id="ARBA00023136"/>
    </source>
</evidence>
<keyword evidence="6 13" id="KW-0812">Transmembrane</keyword>
<evidence type="ECO:0000256" key="9">
    <source>
        <dbReference type="ARBA" id="ARBA00022989"/>
    </source>
</evidence>
<protein>
    <submittedName>
        <fullName evidence="15">Cytochrome b561</fullName>
    </submittedName>
</protein>
<keyword evidence="11 13" id="KW-0472">Membrane</keyword>
<proteinExistence type="inferred from homology"/>
<keyword evidence="16" id="KW-1185">Reference proteome</keyword>
<keyword evidence="8" id="KW-0249">Electron transport</keyword>
<evidence type="ECO:0000256" key="1">
    <source>
        <dbReference type="ARBA" id="ARBA00001970"/>
    </source>
</evidence>
<dbReference type="EMBL" id="JAVDPW010000001">
    <property type="protein sequence ID" value="MDR6288190.1"/>
    <property type="molecule type" value="Genomic_DNA"/>
</dbReference>
<keyword evidence="10" id="KW-0408">Iron</keyword>
<comment type="caution">
    <text evidence="15">The sequence shown here is derived from an EMBL/GenBank/DDBJ whole genome shotgun (WGS) entry which is preliminary data.</text>
</comment>
<reference evidence="15 16" key="1">
    <citation type="submission" date="2023-07" db="EMBL/GenBank/DDBJ databases">
        <title>Sorghum-associated microbial communities from plants grown in Nebraska, USA.</title>
        <authorList>
            <person name="Schachtman D."/>
        </authorList>
    </citation>
    <scope>NUCLEOTIDE SEQUENCE [LARGE SCALE GENOMIC DNA]</scope>
    <source>
        <strain evidence="15 16">584</strain>
    </source>
</reference>
<dbReference type="Pfam" id="PF01292">
    <property type="entry name" value="Ni_hydr_CYTB"/>
    <property type="match status" value="1"/>
</dbReference>
<dbReference type="PANTHER" id="PTHR30529:SF1">
    <property type="entry name" value="CYTOCHROME B561 HOMOLOG 2"/>
    <property type="match status" value="1"/>
</dbReference>
<gene>
    <name evidence="15" type="ORF">E9232_000689</name>
</gene>
<dbReference type="PANTHER" id="PTHR30529">
    <property type="entry name" value="CYTOCHROME B561"/>
    <property type="match status" value="1"/>
</dbReference>
<keyword evidence="3" id="KW-0813">Transport</keyword>
<feature type="transmembrane region" description="Helical" evidence="13">
    <location>
        <begin position="145"/>
        <end position="166"/>
    </location>
</feature>